<evidence type="ECO:0000259" key="3">
    <source>
        <dbReference type="Pfam" id="PF18962"/>
    </source>
</evidence>
<proteinExistence type="predicted"/>
<feature type="chain" id="PRO_5032618033" evidence="2">
    <location>
        <begin position="25"/>
        <end position="813"/>
    </location>
</feature>
<protein>
    <submittedName>
        <fullName evidence="4">T9SS type A sorting domain-containing protein</fullName>
    </submittedName>
</protein>
<sequence length="813" mass="87319">MKKKYFLKTTLLLIIFLSALTINSQTTGDIAFVGFNVETSEGDKDFSIAILSDLATNSIIYITDNESNGTGGFVSGEGALAWNSGSSIIKSGTIVVFSDVNNDTSRTVSIGNVTEPDAGFNPTDKDGLFIYTGTDENTVTTFIYGLQIGNDPTQTGDLTGTGLTTGTSHVVIDNSASPDGGFYNGSKLNQTSYSDYLSLISVKTNWSTTTGNGETFAIPFSQESFTINTTNWTGSDLTDGNDWSLATNWSNGVPTSSSLVTIPDVTNAPEIRTSTNAIVGNMSISETDGLSVLSGSLTISGNLTINSGSSLYLESKMTASKTIDAASVILNGSYTSADANSFFYFTETYINDSIGWTLISSPTVNESIQEFTTFNKILTSTTVGKENNFGIAPYNNDGTAWNYYTGATDGTTYGTGTYPLNASNNFISGKGYTILQNSAFGSNTAKGNIGFKGNIKTDFVEIPITDKSPPGGTGNAFNLVGNPYPSFIPFNTNGGAVNLLTANTDILEEETIWLWDKKDTEIQSSYITVNQTTTVGTGVNQRPSLHIAPAQGFFVKSKSTGGNFNFTEGMQSHQSSGTFNKSVNLRPEIQLSIASKDVLKSTSIYYYKNKTIGFDNGYDSSTFGGVGTSFSVYTKLVSNEDDRNLAIQTLPTSNYENMVIPVGVKATKNSEITFSANSLNLPDGYMVFLEDKLTKAYTRLDNTNSEYTVTIDNNVVENRFFIHTTTSSVLNNDTENLNNVVIFKTNNSNLKVTGLNVAKAKISLFNVLGKQVFTTTFDGNLNNTISLPNLATGMYIVKLKTANSTNTKKIIID</sequence>
<name>A0A7L8AK01_9FLAO</name>
<feature type="signal peptide" evidence="2">
    <location>
        <begin position="1"/>
        <end position="24"/>
    </location>
</feature>
<dbReference type="InterPro" id="IPR026444">
    <property type="entry name" value="Secre_tail"/>
</dbReference>
<dbReference type="AlphaFoldDB" id="A0A7L8AK01"/>
<dbReference type="EMBL" id="CP061813">
    <property type="protein sequence ID" value="QOD62297.1"/>
    <property type="molecule type" value="Genomic_DNA"/>
</dbReference>
<keyword evidence="1 2" id="KW-0732">Signal</keyword>
<evidence type="ECO:0000256" key="2">
    <source>
        <dbReference type="SAM" id="SignalP"/>
    </source>
</evidence>
<dbReference type="OrthoDB" id="1522652at2"/>
<evidence type="ECO:0000313" key="5">
    <source>
        <dbReference type="Proteomes" id="UP000516764"/>
    </source>
</evidence>
<gene>
    <name evidence="4" type="ORF">H9I45_07600</name>
</gene>
<dbReference type="Proteomes" id="UP000516764">
    <property type="component" value="Chromosome"/>
</dbReference>
<dbReference type="NCBIfam" id="TIGR04183">
    <property type="entry name" value="Por_Secre_tail"/>
    <property type="match status" value="1"/>
</dbReference>
<keyword evidence="5" id="KW-1185">Reference proteome</keyword>
<evidence type="ECO:0000256" key="1">
    <source>
        <dbReference type="ARBA" id="ARBA00022729"/>
    </source>
</evidence>
<dbReference type="RefSeq" id="WP_088354744.1">
    <property type="nucleotide sequence ID" value="NZ_CP061813.1"/>
</dbReference>
<dbReference type="Pfam" id="PF18962">
    <property type="entry name" value="Por_Secre_tail"/>
    <property type="match status" value="1"/>
</dbReference>
<evidence type="ECO:0000313" key="4">
    <source>
        <dbReference type="EMBL" id="QOD62297.1"/>
    </source>
</evidence>
<feature type="domain" description="Secretion system C-terminal sorting" evidence="3">
    <location>
        <begin position="749"/>
        <end position="812"/>
    </location>
</feature>
<reference evidence="4 5" key="1">
    <citation type="journal article" date="2016" name="Int. J. Syst. Evol. Microbiol.">
        <title>Polaribacter haliotis sp. nov., isolated from the gut of abalone Haliotis discus hannai.</title>
        <authorList>
            <person name="Kim Y.O."/>
            <person name="Park I.S."/>
            <person name="Park S."/>
            <person name="Nam B.H."/>
            <person name="Park J.M."/>
            <person name="Kim D.G."/>
            <person name="Yoon J.H."/>
        </authorList>
    </citation>
    <scope>NUCLEOTIDE SEQUENCE [LARGE SCALE GENOMIC DNA]</scope>
    <source>
        <strain evidence="4 5">KCTC 52418</strain>
    </source>
</reference>
<organism evidence="4 5">
    <name type="scientific">Polaribacter haliotis</name>
    <dbReference type="NCBI Taxonomy" id="1888915"/>
    <lineage>
        <taxon>Bacteria</taxon>
        <taxon>Pseudomonadati</taxon>
        <taxon>Bacteroidota</taxon>
        <taxon>Flavobacteriia</taxon>
        <taxon>Flavobacteriales</taxon>
        <taxon>Flavobacteriaceae</taxon>
    </lineage>
</organism>
<accession>A0A7L8AK01</accession>
<dbReference type="KEGG" id="phal:H9I45_07600"/>